<dbReference type="InterPro" id="IPR040026">
    <property type="entry name" value="FliD"/>
</dbReference>
<evidence type="ECO:0000259" key="10">
    <source>
        <dbReference type="Pfam" id="PF07195"/>
    </source>
</evidence>
<dbReference type="EMBL" id="UOGC01000130">
    <property type="protein sequence ID" value="VAX21946.1"/>
    <property type="molecule type" value="Genomic_DNA"/>
</dbReference>
<accession>A0A3B1BUG6</accession>
<dbReference type="GO" id="GO:0009421">
    <property type="term" value="C:bacterial-type flagellum filament cap"/>
    <property type="evidence" value="ECO:0007669"/>
    <property type="project" value="InterPro"/>
</dbReference>
<dbReference type="Pfam" id="PF02465">
    <property type="entry name" value="FliD_N"/>
    <property type="match status" value="1"/>
</dbReference>
<dbReference type="AlphaFoldDB" id="A0A3B1BUG6"/>
<keyword evidence="4 8" id="KW-0175">Coiled coil</keyword>
<evidence type="ECO:0000256" key="2">
    <source>
        <dbReference type="ARBA" id="ARBA00009764"/>
    </source>
</evidence>
<gene>
    <name evidence="11" type="ORF">MNBD_NITROSPINAE01-460</name>
</gene>
<evidence type="ECO:0000256" key="3">
    <source>
        <dbReference type="ARBA" id="ARBA00011255"/>
    </source>
</evidence>
<reference evidence="11" key="1">
    <citation type="submission" date="2018-06" db="EMBL/GenBank/DDBJ databases">
        <authorList>
            <person name="Zhirakovskaya E."/>
        </authorList>
    </citation>
    <scope>NUCLEOTIDE SEQUENCE</scope>
</reference>
<feature type="coiled-coil region" evidence="8">
    <location>
        <begin position="477"/>
        <end position="522"/>
    </location>
</feature>
<evidence type="ECO:0000256" key="5">
    <source>
        <dbReference type="ARBA" id="ARBA00023143"/>
    </source>
</evidence>
<dbReference type="GO" id="GO:0071973">
    <property type="term" value="P:bacterial-type flagellum-dependent cell motility"/>
    <property type="evidence" value="ECO:0007669"/>
    <property type="project" value="TreeGrafter"/>
</dbReference>
<sequence>MAFSVDGLVSGLDTTSIVKQLIDIQRRPITLMENKQANLIDQKAAWQEVSTRLLALESSSNKFNAPSTFASRSSKFLNNNSNGGSVLSVSAGGSVASGSYDMVVTQLAKSQKSSSNNFASLTAAANVSGTLTITPNGESAVNISITSSDSLTDIRDSINNSAVGDSAVATIINTGSQYKLVVTSIDTGTANSFTISDVTGGSQNLTFTESQAALDANFTIDNISVTKSSNTVSDVIDGATIELETIGSGTISFAVDTSAILAKVQDFADKYNALMDYVREQFTYEQDQNKKGALFGNVSLETIQAQLQSIVSGVVPGLNAGNSGEFAFLAQVGIKTDNLNQLVIDEADFKDALRDNFSKVQDLFVPSGSGTYTFLAADGFAVGGTYETQVIDSGGGVAALQMRRSGTTNWITLTQNGNFASGPNDTDLEGVLLRTGTLTVGDPAGSMKVTVGIAERVSAFTAKYTEHSTEGLVFNQNRTIEQRDKELQIQIDDLEERLAKREDDLKARFVNLETLLANLSSEQSYLDSQLSTLSKGWK</sequence>
<dbReference type="GO" id="GO:0007155">
    <property type="term" value="P:cell adhesion"/>
    <property type="evidence" value="ECO:0007669"/>
    <property type="project" value="InterPro"/>
</dbReference>
<comment type="subcellular location">
    <subcellularLocation>
        <location evidence="1">Bacterial flagellum</location>
    </subcellularLocation>
</comment>
<comment type="similarity">
    <text evidence="2">Belongs to the FliD family.</text>
</comment>
<name>A0A3B1BUG6_9ZZZZ</name>
<evidence type="ECO:0000256" key="7">
    <source>
        <dbReference type="ARBA" id="ARBA00033192"/>
    </source>
</evidence>
<keyword evidence="5" id="KW-0975">Bacterial flagellum</keyword>
<dbReference type="InterPro" id="IPR010809">
    <property type="entry name" value="FliD_C"/>
</dbReference>
<evidence type="ECO:0000256" key="6">
    <source>
        <dbReference type="ARBA" id="ARBA00033074"/>
    </source>
</evidence>
<evidence type="ECO:0000256" key="4">
    <source>
        <dbReference type="ARBA" id="ARBA00023054"/>
    </source>
</evidence>
<comment type="subunit">
    <text evidence="3">Homopentamer.</text>
</comment>
<keyword evidence="11" id="KW-0966">Cell projection</keyword>
<evidence type="ECO:0000256" key="8">
    <source>
        <dbReference type="SAM" id="Coils"/>
    </source>
</evidence>
<dbReference type="PANTHER" id="PTHR30288:SF0">
    <property type="entry name" value="FLAGELLAR HOOK-ASSOCIATED PROTEIN 2"/>
    <property type="match status" value="1"/>
</dbReference>
<proteinExistence type="inferred from homology"/>
<keyword evidence="11" id="KW-0282">Flagellum</keyword>
<feature type="domain" description="Flagellar hook-associated protein 2 C-terminal" evidence="10">
    <location>
        <begin position="213"/>
        <end position="519"/>
    </location>
</feature>
<dbReference type="PANTHER" id="PTHR30288">
    <property type="entry name" value="FLAGELLAR CAP/ASSEMBLY PROTEIN FLID"/>
    <property type="match status" value="1"/>
</dbReference>
<protein>
    <recommendedName>
        <fullName evidence="7">Filament cap protein</fullName>
    </recommendedName>
    <alternativeName>
        <fullName evidence="6">Flagellar cap protein</fullName>
    </alternativeName>
</protein>
<dbReference type="GO" id="GO:0009424">
    <property type="term" value="C:bacterial-type flagellum hook"/>
    <property type="evidence" value="ECO:0007669"/>
    <property type="project" value="InterPro"/>
</dbReference>
<dbReference type="Pfam" id="PF07195">
    <property type="entry name" value="FliD_C"/>
    <property type="match status" value="1"/>
</dbReference>
<organism evidence="11">
    <name type="scientific">hydrothermal vent metagenome</name>
    <dbReference type="NCBI Taxonomy" id="652676"/>
    <lineage>
        <taxon>unclassified sequences</taxon>
        <taxon>metagenomes</taxon>
        <taxon>ecological metagenomes</taxon>
    </lineage>
</organism>
<evidence type="ECO:0000259" key="9">
    <source>
        <dbReference type="Pfam" id="PF02465"/>
    </source>
</evidence>
<dbReference type="InterPro" id="IPR003481">
    <property type="entry name" value="FliD_N"/>
</dbReference>
<evidence type="ECO:0000256" key="1">
    <source>
        <dbReference type="ARBA" id="ARBA00004365"/>
    </source>
</evidence>
<keyword evidence="11" id="KW-0969">Cilium</keyword>
<feature type="domain" description="Flagellar hook-associated protein 2 N-terminal" evidence="9">
    <location>
        <begin position="10"/>
        <end position="111"/>
    </location>
</feature>
<evidence type="ECO:0000313" key="11">
    <source>
        <dbReference type="EMBL" id="VAX21946.1"/>
    </source>
</evidence>